<reference evidence="2" key="1">
    <citation type="submission" date="2020-11" db="EMBL/GenBank/DDBJ databases">
        <authorList>
            <person name="Tran Van P."/>
        </authorList>
    </citation>
    <scope>NUCLEOTIDE SEQUENCE</scope>
</reference>
<feature type="region of interest" description="Disordered" evidence="1">
    <location>
        <begin position="1"/>
        <end position="21"/>
    </location>
</feature>
<evidence type="ECO:0000256" key="1">
    <source>
        <dbReference type="SAM" id="MobiDB-lite"/>
    </source>
</evidence>
<proteinExistence type="predicted"/>
<name>A0A7R9MVC6_9ACAR</name>
<gene>
    <name evidence="2" type="ORF">ONB1V03_LOCUS23518</name>
</gene>
<dbReference type="EMBL" id="CAJPVJ010060400">
    <property type="protein sequence ID" value="CAG2184098.1"/>
    <property type="molecule type" value="Genomic_DNA"/>
</dbReference>
<dbReference type="Proteomes" id="UP000728032">
    <property type="component" value="Unassembled WGS sequence"/>
</dbReference>
<dbReference type="AlphaFoldDB" id="A0A7R9MVC6"/>
<accession>A0A7R9MVC6</accession>
<sequence>MDECTVSTTSMNRYLLSGNRS</sequence>
<protein>
    <submittedName>
        <fullName evidence="2">Uncharacterized protein</fullName>
    </submittedName>
</protein>
<evidence type="ECO:0000313" key="3">
    <source>
        <dbReference type="Proteomes" id="UP000728032"/>
    </source>
</evidence>
<evidence type="ECO:0000313" key="2">
    <source>
        <dbReference type="EMBL" id="CAD7668649.1"/>
    </source>
</evidence>
<organism evidence="2">
    <name type="scientific">Oppiella nova</name>
    <dbReference type="NCBI Taxonomy" id="334625"/>
    <lineage>
        <taxon>Eukaryota</taxon>
        <taxon>Metazoa</taxon>
        <taxon>Ecdysozoa</taxon>
        <taxon>Arthropoda</taxon>
        <taxon>Chelicerata</taxon>
        <taxon>Arachnida</taxon>
        <taxon>Acari</taxon>
        <taxon>Acariformes</taxon>
        <taxon>Sarcoptiformes</taxon>
        <taxon>Oribatida</taxon>
        <taxon>Brachypylina</taxon>
        <taxon>Oppioidea</taxon>
        <taxon>Oppiidae</taxon>
        <taxon>Oppiella</taxon>
    </lineage>
</organism>
<keyword evidence="3" id="KW-1185">Reference proteome</keyword>
<dbReference type="EMBL" id="OC975225">
    <property type="protein sequence ID" value="CAD7668649.1"/>
    <property type="molecule type" value="Genomic_DNA"/>
</dbReference>